<evidence type="ECO:0000313" key="12">
    <source>
        <dbReference type="EMBL" id="BBO72048.1"/>
    </source>
</evidence>
<dbReference type="Pfam" id="PF02955">
    <property type="entry name" value="GSH-S_ATP"/>
    <property type="match status" value="1"/>
</dbReference>
<dbReference type="Pfam" id="PF02951">
    <property type="entry name" value="GSH-S_N"/>
    <property type="match status" value="1"/>
</dbReference>
<comment type="similarity">
    <text evidence="10">Belongs to the prokaryotic GSH synthase family.</text>
</comment>
<gene>
    <name evidence="10 12" type="primary">gshB</name>
    <name evidence="12" type="ORF">DSCA_59780</name>
</gene>
<comment type="catalytic activity">
    <reaction evidence="10">
        <text>gamma-L-glutamyl-L-cysteine + glycine + ATP = glutathione + ADP + phosphate + H(+)</text>
        <dbReference type="Rhea" id="RHEA:13557"/>
        <dbReference type="ChEBI" id="CHEBI:15378"/>
        <dbReference type="ChEBI" id="CHEBI:30616"/>
        <dbReference type="ChEBI" id="CHEBI:43474"/>
        <dbReference type="ChEBI" id="CHEBI:57305"/>
        <dbReference type="ChEBI" id="CHEBI:57925"/>
        <dbReference type="ChEBI" id="CHEBI:58173"/>
        <dbReference type="ChEBI" id="CHEBI:456216"/>
        <dbReference type="EC" id="6.3.2.3"/>
    </reaction>
</comment>
<dbReference type="PANTHER" id="PTHR21621:SF4">
    <property type="entry name" value="GLUTATHIONE SYNTHETASE"/>
    <property type="match status" value="1"/>
</dbReference>
<evidence type="ECO:0000256" key="5">
    <source>
        <dbReference type="ARBA" id="ARBA00022723"/>
    </source>
</evidence>
<evidence type="ECO:0000256" key="6">
    <source>
        <dbReference type="ARBA" id="ARBA00022741"/>
    </source>
</evidence>
<keyword evidence="13" id="KW-1185">Reference proteome</keyword>
<dbReference type="AlphaFoldDB" id="A0A5K7YTT1"/>
<keyword evidence="9" id="KW-0464">Manganese</keyword>
<dbReference type="InterPro" id="IPR013815">
    <property type="entry name" value="ATP_grasp_subdomain_1"/>
</dbReference>
<dbReference type="GO" id="GO:0004363">
    <property type="term" value="F:glutathione synthase activity"/>
    <property type="evidence" value="ECO:0007669"/>
    <property type="project" value="UniProtKB-UniRule"/>
</dbReference>
<dbReference type="KEGG" id="dalk:DSCA_59780"/>
<keyword evidence="6 10" id="KW-0547">Nucleotide-binding</keyword>
<evidence type="ECO:0000256" key="9">
    <source>
        <dbReference type="ARBA" id="ARBA00023211"/>
    </source>
</evidence>
<evidence type="ECO:0000313" key="13">
    <source>
        <dbReference type="Proteomes" id="UP000427906"/>
    </source>
</evidence>
<keyword evidence="8" id="KW-0460">Magnesium</keyword>
<dbReference type="UniPathway" id="UPA00142">
    <property type="reaction ID" value="UER00210"/>
</dbReference>
<dbReference type="InterPro" id="IPR011761">
    <property type="entry name" value="ATP-grasp"/>
</dbReference>
<evidence type="ECO:0000256" key="8">
    <source>
        <dbReference type="ARBA" id="ARBA00022842"/>
    </source>
</evidence>
<comment type="cofactor">
    <cofactor evidence="1">
        <name>Mn(2+)</name>
        <dbReference type="ChEBI" id="CHEBI:29035"/>
    </cofactor>
</comment>
<dbReference type="EMBL" id="AP021874">
    <property type="protein sequence ID" value="BBO72048.1"/>
    <property type="molecule type" value="Genomic_DNA"/>
</dbReference>
<dbReference type="PANTHER" id="PTHR21621">
    <property type="entry name" value="RIBOSOMAL PROTEIN S6 MODIFICATION PROTEIN"/>
    <property type="match status" value="1"/>
</dbReference>
<sequence>MKIAYLMDPLEDIQPENETTSHLMYESNERGHTVYFLEPHDVYIRRDQVVARMRNITVKPGLGMVQYWQEIIRCTKQEHLIFEAITELDALFLRSNPPLNYQTMEFLQTVNNHVFILNSTTGQILGNSKLYILNFPEIIPETHVSRDPSRLRKIIDDFGGAMVVKPLQRFGGEGVIKVSTRDRMNLNSLIHYYVRAYESYARREAIMVQEYLKSVKQDGDIRILLLNGEIIGAMRRKPKRGDFRTNVHAGGEVFPHRVTARERRVCQVIKEKLIRDGLYFVGIDLIDGKLVEINCVSPGGIPRINRLNNGRLERKVIDFIEEKANTINRESHRKRA</sequence>
<dbReference type="GO" id="GO:0005524">
    <property type="term" value="F:ATP binding"/>
    <property type="evidence" value="ECO:0007669"/>
    <property type="project" value="UniProtKB-UniRule"/>
</dbReference>
<evidence type="ECO:0000256" key="3">
    <source>
        <dbReference type="ARBA" id="ARBA00022598"/>
    </source>
</evidence>
<evidence type="ECO:0000256" key="4">
    <source>
        <dbReference type="ARBA" id="ARBA00022684"/>
    </source>
</evidence>
<proteinExistence type="inferred from homology"/>
<evidence type="ECO:0000256" key="7">
    <source>
        <dbReference type="ARBA" id="ARBA00022840"/>
    </source>
</evidence>
<evidence type="ECO:0000256" key="10">
    <source>
        <dbReference type="HAMAP-Rule" id="MF_00162"/>
    </source>
</evidence>
<dbReference type="RefSeq" id="WP_155319808.1">
    <property type="nucleotide sequence ID" value="NZ_AP021874.1"/>
</dbReference>
<keyword evidence="5" id="KW-0479">Metal-binding</keyword>
<keyword evidence="4 10" id="KW-0317">Glutathione biosynthesis</keyword>
<dbReference type="InterPro" id="IPR016185">
    <property type="entry name" value="PreATP-grasp_dom_sf"/>
</dbReference>
<dbReference type="Gene3D" id="3.30.1490.20">
    <property type="entry name" value="ATP-grasp fold, A domain"/>
    <property type="match status" value="1"/>
</dbReference>
<name>A0A5K7YTT1_9BACT</name>
<dbReference type="InterPro" id="IPR004218">
    <property type="entry name" value="GSHS_ATP-bd"/>
</dbReference>
<dbReference type="PROSITE" id="PS50975">
    <property type="entry name" value="ATP_GRASP"/>
    <property type="match status" value="1"/>
</dbReference>
<evidence type="ECO:0000259" key="11">
    <source>
        <dbReference type="PROSITE" id="PS50975"/>
    </source>
</evidence>
<dbReference type="SUPFAM" id="SSF56059">
    <property type="entry name" value="Glutathione synthetase ATP-binding domain-like"/>
    <property type="match status" value="1"/>
</dbReference>
<evidence type="ECO:0000256" key="2">
    <source>
        <dbReference type="ARBA" id="ARBA00001946"/>
    </source>
</evidence>
<organism evidence="12 13">
    <name type="scientific">Desulfosarcina alkanivorans</name>
    <dbReference type="NCBI Taxonomy" id="571177"/>
    <lineage>
        <taxon>Bacteria</taxon>
        <taxon>Pseudomonadati</taxon>
        <taxon>Thermodesulfobacteriota</taxon>
        <taxon>Desulfobacteria</taxon>
        <taxon>Desulfobacterales</taxon>
        <taxon>Desulfosarcinaceae</taxon>
        <taxon>Desulfosarcina</taxon>
    </lineage>
</organism>
<dbReference type="HAMAP" id="MF_00162">
    <property type="entry name" value="GSH_S"/>
    <property type="match status" value="1"/>
</dbReference>
<reference evidence="12 13" key="1">
    <citation type="submission" date="2019-11" db="EMBL/GenBank/DDBJ databases">
        <title>Comparative genomics of hydrocarbon-degrading Desulfosarcina strains.</title>
        <authorList>
            <person name="Watanabe M."/>
            <person name="Kojima H."/>
            <person name="Fukui M."/>
        </authorList>
    </citation>
    <scope>NUCLEOTIDE SEQUENCE [LARGE SCALE GENOMIC DNA]</scope>
    <source>
        <strain evidence="12 13">PL12</strain>
    </source>
</reference>
<dbReference type="Proteomes" id="UP000427906">
    <property type="component" value="Chromosome"/>
</dbReference>
<dbReference type="Gene3D" id="3.30.470.20">
    <property type="entry name" value="ATP-grasp fold, B domain"/>
    <property type="match status" value="1"/>
</dbReference>
<feature type="domain" description="ATP-grasp" evidence="11">
    <location>
        <begin position="129"/>
        <end position="328"/>
    </location>
</feature>
<dbReference type="SUPFAM" id="SSF52440">
    <property type="entry name" value="PreATP-grasp domain"/>
    <property type="match status" value="1"/>
</dbReference>
<keyword evidence="3 10" id="KW-0436">Ligase</keyword>
<dbReference type="GO" id="GO:0046872">
    <property type="term" value="F:metal ion binding"/>
    <property type="evidence" value="ECO:0007669"/>
    <property type="project" value="UniProtKB-KW"/>
</dbReference>
<dbReference type="OrthoDB" id="9785415at2"/>
<dbReference type="InterPro" id="IPR006284">
    <property type="entry name" value="Glut_synth_pro"/>
</dbReference>
<comment type="cofactor">
    <cofactor evidence="2">
        <name>Mg(2+)</name>
        <dbReference type="ChEBI" id="CHEBI:18420"/>
    </cofactor>
</comment>
<evidence type="ECO:0000256" key="1">
    <source>
        <dbReference type="ARBA" id="ARBA00001936"/>
    </source>
</evidence>
<dbReference type="Gene3D" id="3.40.50.20">
    <property type="match status" value="1"/>
</dbReference>
<dbReference type="EC" id="6.3.2.3" evidence="10"/>
<dbReference type="GO" id="GO:0005737">
    <property type="term" value="C:cytoplasm"/>
    <property type="evidence" value="ECO:0007669"/>
    <property type="project" value="TreeGrafter"/>
</dbReference>
<comment type="pathway">
    <text evidence="10">Sulfur metabolism; glutathione biosynthesis; glutathione from L-cysteine and L-glutamate: step 2/2.</text>
</comment>
<protein>
    <recommendedName>
        <fullName evidence="10">Glutathione synthetase</fullName>
        <ecNumber evidence="10">6.3.2.3</ecNumber>
    </recommendedName>
    <alternativeName>
        <fullName evidence="10">GSH synthetase</fullName>
        <shortName evidence="10">GSH-S</shortName>
        <shortName evidence="10">GSHase</shortName>
    </alternativeName>
    <alternativeName>
        <fullName evidence="10">Glutathione synthase</fullName>
    </alternativeName>
</protein>
<keyword evidence="7 10" id="KW-0067">ATP-binding</keyword>
<accession>A0A5K7YTT1</accession>
<dbReference type="InterPro" id="IPR004215">
    <property type="entry name" value="GSHS_N"/>
</dbReference>